<comment type="caution">
    <text evidence="2">The sequence shown here is derived from an EMBL/GenBank/DDBJ whole genome shotgun (WGS) entry which is preliminary data.</text>
</comment>
<sequence length="247" mass="24480">MRAGLGIAAALMLAGCMGSDGTQQGVGFNDYQGYLAEREAALRGAPAAARPIAPATAQAIAPPPVASAPLSALAPAASVPAATPMVNPMTAPTSIAPSSIAPFPDVPMPAPEATVSDDPAAIGAAALAAIGASPVAVPPPALAAAPAPMAVPVPAAPTSASRAGLGPNLAAYALAAQNRLGQPVWTRGGLTLANHERACAKFTTTDQAQTEFLRRGGPERDPGNLDPDGDGFACSWDPTPFQAVRDQ</sequence>
<evidence type="ECO:0008006" key="4">
    <source>
        <dbReference type="Google" id="ProtNLM"/>
    </source>
</evidence>
<feature type="compositionally biased region" description="Basic and acidic residues" evidence="1">
    <location>
        <begin position="212"/>
        <end position="223"/>
    </location>
</feature>
<proteinExistence type="predicted"/>
<evidence type="ECO:0000313" key="2">
    <source>
        <dbReference type="EMBL" id="PTE17711.1"/>
    </source>
</evidence>
<dbReference type="EMBL" id="PZKF01000014">
    <property type="protein sequence ID" value="PTE17711.1"/>
    <property type="molecule type" value="Genomic_DNA"/>
</dbReference>
<feature type="region of interest" description="Disordered" evidence="1">
    <location>
        <begin position="212"/>
        <end position="247"/>
    </location>
</feature>
<protein>
    <recommendedName>
        <fullName evidence="4">Excalibur calcium-binding domain-containing protein</fullName>
    </recommendedName>
</protein>
<dbReference type="RefSeq" id="WP_107324773.1">
    <property type="nucleotide sequence ID" value="NZ_NHSP01000097.1"/>
</dbReference>
<keyword evidence="3" id="KW-1185">Reference proteome</keyword>
<evidence type="ECO:0000256" key="1">
    <source>
        <dbReference type="SAM" id="MobiDB-lite"/>
    </source>
</evidence>
<name>A0A2T4JIH0_9RHOB</name>
<dbReference type="Proteomes" id="UP000241899">
    <property type="component" value="Unassembled WGS sequence"/>
</dbReference>
<reference evidence="2 3" key="1">
    <citation type="submission" date="2018-03" db="EMBL/GenBank/DDBJ databases">
        <title>Rhodobacter veldkampii.</title>
        <authorList>
            <person name="Meyer T.E."/>
            <person name="Miller S."/>
            <person name="Lodha T."/>
            <person name="Gandham S."/>
            <person name="Chintalapati S."/>
            <person name="Chintalapati V.R."/>
        </authorList>
    </citation>
    <scope>NUCLEOTIDE SEQUENCE [LARGE SCALE GENOMIC DNA]</scope>
    <source>
        <strain evidence="2 3">DSM 11550</strain>
    </source>
</reference>
<dbReference type="OrthoDB" id="7951357at2"/>
<evidence type="ECO:0000313" key="3">
    <source>
        <dbReference type="Proteomes" id="UP000241899"/>
    </source>
</evidence>
<dbReference type="AlphaFoldDB" id="A0A2T4JIH0"/>
<organism evidence="2 3">
    <name type="scientific">Phaeovulum veldkampii DSM 11550</name>
    <dbReference type="NCBI Taxonomy" id="1185920"/>
    <lineage>
        <taxon>Bacteria</taxon>
        <taxon>Pseudomonadati</taxon>
        <taxon>Pseudomonadota</taxon>
        <taxon>Alphaproteobacteria</taxon>
        <taxon>Rhodobacterales</taxon>
        <taxon>Paracoccaceae</taxon>
        <taxon>Phaeovulum</taxon>
    </lineage>
</organism>
<accession>A0A2T4JIH0</accession>
<dbReference type="PROSITE" id="PS51257">
    <property type="entry name" value="PROKAR_LIPOPROTEIN"/>
    <property type="match status" value="1"/>
</dbReference>
<gene>
    <name evidence="2" type="ORF">C5F46_07630</name>
</gene>